<keyword evidence="6" id="KW-1278">Translocase</keyword>
<evidence type="ECO:0000256" key="2">
    <source>
        <dbReference type="ARBA" id="ARBA00022553"/>
    </source>
</evidence>
<keyword evidence="5 6" id="KW-0249">Electron transport</keyword>
<evidence type="ECO:0000313" key="8">
    <source>
        <dbReference type="EMBL" id="KHD07099.1"/>
    </source>
</evidence>
<dbReference type="SMART" id="SM00900">
    <property type="entry name" value="FMN_bind"/>
    <property type="match status" value="1"/>
</dbReference>
<keyword evidence="2 6" id="KW-0597">Phosphoprotein</keyword>
<comment type="subcellular location">
    <subcellularLocation>
        <location evidence="6">Cell inner membrane</location>
        <topology evidence="6">Single-pass membrane protein</topology>
    </subcellularLocation>
</comment>
<dbReference type="Pfam" id="PF04205">
    <property type="entry name" value="FMN_bind"/>
    <property type="match status" value="1"/>
</dbReference>
<dbReference type="HAMAP" id="MF_00479">
    <property type="entry name" value="RsxG_RnfG"/>
    <property type="match status" value="1"/>
</dbReference>
<dbReference type="GO" id="GO:0005886">
    <property type="term" value="C:plasma membrane"/>
    <property type="evidence" value="ECO:0007669"/>
    <property type="project" value="UniProtKB-SubCell"/>
</dbReference>
<comment type="function">
    <text evidence="6">Part of a membrane-bound complex that couples electron transfer with translocation of ions across the membrane.</text>
</comment>
<reference evidence="8 9" key="1">
    <citation type="journal article" date="2016" name="Front. Microbiol.">
        <title>Single-Cell (Meta-)Genomics of a Dimorphic Candidatus Thiomargarita nelsonii Reveals Genomic Plasticity.</title>
        <authorList>
            <person name="Flood B.E."/>
            <person name="Fliss P."/>
            <person name="Jones D.S."/>
            <person name="Dick G.J."/>
            <person name="Jain S."/>
            <person name="Kaster A.K."/>
            <person name="Winkel M."/>
            <person name="Mussmann M."/>
            <person name="Bailey J."/>
        </authorList>
    </citation>
    <scope>NUCLEOTIDE SEQUENCE [LARGE SCALE GENOMIC DNA]</scope>
    <source>
        <strain evidence="8">Hydrate Ridge</strain>
    </source>
</reference>
<gene>
    <name evidence="6" type="primary">rnfG</name>
    <name evidence="8" type="ORF">PN36_09575</name>
</gene>
<proteinExistence type="inferred from homology"/>
<protein>
    <recommendedName>
        <fullName evidence="6">Ion-translocating oxidoreductase complex subunit G</fullName>
        <ecNumber evidence="6">7.-.-.-</ecNumber>
    </recommendedName>
    <alternativeName>
        <fullName evidence="6">Rnf electron transport complex subunit G</fullName>
    </alternativeName>
</protein>
<evidence type="ECO:0000256" key="1">
    <source>
        <dbReference type="ARBA" id="ARBA00022448"/>
    </source>
</evidence>
<dbReference type="NCBIfam" id="TIGR01947">
    <property type="entry name" value="rnfG"/>
    <property type="match status" value="1"/>
</dbReference>
<dbReference type="GO" id="GO:0009055">
    <property type="term" value="F:electron transfer activity"/>
    <property type="evidence" value="ECO:0007669"/>
    <property type="project" value="InterPro"/>
</dbReference>
<keyword evidence="3 6" id="KW-0285">Flavoprotein</keyword>
<dbReference type="PANTHER" id="PTHR36118:SF1">
    <property type="entry name" value="ION-TRANSLOCATING OXIDOREDUCTASE COMPLEX SUBUNIT G"/>
    <property type="match status" value="1"/>
</dbReference>
<sequence>MLKAAALLTFFAVLGGGLVAFSFQITHKQIIANERAALLRTLNVLIAREQYDNDLFTDTRQMQNEAVLGTIEPITIYRARFCEQPVAAILTQVAPDAYNGRIRLLVGINYDGSLVGVRVLSHQETPGLGNQIEMRRSNWILSFNGHSLKNPDKAGWKVKRDGGIFDQFTGATITPRAVVKAVYKSLQFYQQYRDEVFAENQN</sequence>
<keyword evidence="6" id="KW-0812">Transmembrane</keyword>
<evidence type="ECO:0000256" key="5">
    <source>
        <dbReference type="ARBA" id="ARBA00022982"/>
    </source>
</evidence>
<keyword evidence="6" id="KW-0472">Membrane</keyword>
<dbReference type="InterPro" id="IPR010209">
    <property type="entry name" value="Ion_transpt_RnfG/RsxG"/>
</dbReference>
<dbReference type="PANTHER" id="PTHR36118">
    <property type="entry name" value="ION-TRANSLOCATING OXIDOREDUCTASE COMPLEX SUBUNIT G"/>
    <property type="match status" value="1"/>
</dbReference>
<name>A0A0A6PA31_9GAMM</name>
<dbReference type="GO" id="GO:0010181">
    <property type="term" value="F:FMN binding"/>
    <property type="evidence" value="ECO:0007669"/>
    <property type="project" value="InterPro"/>
</dbReference>
<dbReference type="EC" id="7.-.-.-" evidence="6"/>
<dbReference type="AlphaFoldDB" id="A0A0A6PA31"/>
<evidence type="ECO:0000256" key="4">
    <source>
        <dbReference type="ARBA" id="ARBA00022643"/>
    </source>
</evidence>
<organism evidence="8 9">
    <name type="scientific">Candidatus Thiomargarita nelsonii</name>
    <dbReference type="NCBI Taxonomy" id="1003181"/>
    <lineage>
        <taxon>Bacteria</taxon>
        <taxon>Pseudomonadati</taxon>
        <taxon>Pseudomonadota</taxon>
        <taxon>Gammaproteobacteria</taxon>
        <taxon>Thiotrichales</taxon>
        <taxon>Thiotrichaceae</taxon>
        <taxon>Thiomargarita</taxon>
    </lineage>
</organism>
<comment type="similarity">
    <text evidence="6">Belongs to the RnfG family.</text>
</comment>
<evidence type="ECO:0000313" key="9">
    <source>
        <dbReference type="Proteomes" id="UP000030428"/>
    </source>
</evidence>
<dbReference type="PIRSF" id="PIRSF006091">
    <property type="entry name" value="E_trnsport_RnfG"/>
    <property type="match status" value="1"/>
</dbReference>
<evidence type="ECO:0000259" key="7">
    <source>
        <dbReference type="SMART" id="SM00900"/>
    </source>
</evidence>
<keyword evidence="6" id="KW-1003">Cell membrane</keyword>
<feature type="modified residue" description="FMN phosphoryl threonine" evidence="6">
    <location>
        <position position="172"/>
    </location>
</feature>
<accession>A0A0A6PA31</accession>
<evidence type="ECO:0000256" key="6">
    <source>
        <dbReference type="HAMAP-Rule" id="MF_00479"/>
    </source>
</evidence>
<keyword evidence="9" id="KW-1185">Reference proteome</keyword>
<keyword evidence="4 6" id="KW-0288">FMN</keyword>
<comment type="cofactor">
    <cofactor evidence="6">
        <name>FMN</name>
        <dbReference type="ChEBI" id="CHEBI:58210"/>
    </cofactor>
</comment>
<dbReference type="InterPro" id="IPR007329">
    <property type="entry name" value="FMN-bd"/>
</dbReference>
<keyword evidence="6" id="KW-0997">Cell inner membrane</keyword>
<dbReference type="Proteomes" id="UP000030428">
    <property type="component" value="Unassembled WGS sequence"/>
</dbReference>
<comment type="caution">
    <text evidence="8">The sequence shown here is derived from an EMBL/GenBank/DDBJ whole genome shotgun (WGS) entry which is preliminary data.</text>
</comment>
<dbReference type="NCBIfam" id="NF002519">
    <property type="entry name" value="PRK01908.1"/>
    <property type="match status" value="1"/>
</dbReference>
<keyword evidence="1 6" id="KW-0813">Transport</keyword>
<dbReference type="EMBL" id="JSZA02000029">
    <property type="protein sequence ID" value="KHD07099.1"/>
    <property type="molecule type" value="Genomic_DNA"/>
</dbReference>
<evidence type="ECO:0000256" key="3">
    <source>
        <dbReference type="ARBA" id="ARBA00022630"/>
    </source>
</evidence>
<feature type="domain" description="FMN-binding" evidence="7">
    <location>
        <begin position="97"/>
        <end position="189"/>
    </location>
</feature>
<dbReference type="GO" id="GO:0022900">
    <property type="term" value="P:electron transport chain"/>
    <property type="evidence" value="ECO:0007669"/>
    <property type="project" value="UniProtKB-UniRule"/>
</dbReference>
<comment type="subunit">
    <text evidence="6">The complex is composed of six subunits: RnfA, RnfB, RnfC, RnfD, RnfE and RnfG.</text>
</comment>
<keyword evidence="6" id="KW-1133">Transmembrane helix</keyword>